<organism evidence="7 8">
    <name type="scientific">Ekhidna lutea</name>
    <dbReference type="NCBI Taxonomy" id="447679"/>
    <lineage>
        <taxon>Bacteria</taxon>
        <taxon>Pseudomonadati</taxon>
        <taxon>Bacteroidota</taxon>
        <taxon>Cytophagia</taxon>
        <taxon>Cytophagales</taxon>
        <taxon>Reichenbachiellaceae</taxon>
        <taxon>Ekhidna</taxon>
    </lineage>
</organism>
<evidence type="ECO:0000256" key="6">
    <source>
        <dbReference type="SAM" id="Phobius"/>
    </source>
</evidence>
<evidence type="ECO:0000256" key="1">
    <source>
        <dbReference type="ARBA" id="ARBA00003416"/>
    </source>
</evidence>
<dbReference type="PANTHER" id="PTHR30563:SF0">
    <property type="entry name" value="DNA RECOMBINATION PROTEIN RMUC"/>
    <property type="match status" value="1"/>
</dbReference>
<sequence>MELSSLMFLIVGLALGVPMGWLLFRVRSSSNVPENGELKIQLKLEMERSKKLAEELQQMNNELRSEREEVIHLNNQNSTLKANYQNLQTRLEEQKGELGQLQEKFTTEFKNLANEIFEEKSKKFTDQNKTNLHELLNPLGQKLTEFEKKVEQTNKESLERSTALREQIIGLRELNDRMTKEAENLTKALKGDVKMQGNWGEVILERILEKSGLEKDREYIVQETLHSEAGRRLRPDVIIKLPDNKNLVIDAKMSLVAYEKYMNEEDELKKEQYLKDHILSVKAHVKGLAEKNYHQLFDGGSLDYVLMFVPIESAFSLVVQHGGELYNDAHEKSIIIVSPATLIATLRTVSSIWKHEYQNKNALEIARQGGALYDKFKAFVDDLIEVGKSLDKSKQQYGQAMNKLVEGKDNLIRKTERLKELGSKTSRSMDEKLLYRAGAKDEDDSPELF</sequence>
<keyword evidence="8" id="KW-1185">Reference proteome</keyword>
<dbReference type="AlphaFoldDB" id="A0A239F1E8"/>
<evidence type="ECO:0000256" key="4">
    <source>
        <dbReference type="ARBA" id="ARBA00023172"/>
    </source>
</evidence>
<evidence type="ECO:0000313" key="8">
    <source>
        <dbReference type="Proteomes" id="UP000198393"/>
    </source>
</evidence>
<comment type="function">
    <text evidence="1">Involved in DNA recombination.</text>
</comment>
<dbReference type="PANTHER" id="PTHR30563">
    <property type="entry name" value="DNA RECOMBINATION PROTEIN RMUC"/>
    <property type="match status" value="1"/>
</dbReference>
<accession>A0A239F1E8</accession>
<keyword evidence="6" id="KW-0472">Membrane</keyword>
<dbReference type="Pfam" id="PF02646">
    <property type="entry name" value="RmuC"/>
    <property type="match status" value="1"/>
</dbReference>
<gene>
    <name evidence="7" type="ORF">SAMN05421640_0441</name>
</gene>
<dbReference type="EMBL" id="FZPD01000001">
    <property type="protein sequence ID" value="SNS50756.1"/>
    <property type="molecule type" value="Genomic_DNA"/>
</dbReference>
<keyword evidence="6" id="KW-1133">Transmembrane helix</keyword>
<keyword evidence="4" id="KW-0233">DNA recombination</keyword>
<keyword evidence="6" id="KW-0812">Transmembrane</keyword>
<dbReference type="Proteomes" id="UP000198393">
    <property type="component" value="Unassembled WGS sequence"/>
</dbReference>
<dbReference type="RefSeq" id="WP_089355207.1">
    <property type="nucleotide sequence ID" value="NZ_FZPD01000001.1"/>
</dbReference>
<protein>
    <submittedName>
        <fullName evidence="7">DNA recombination protein RmuC</fullName>
    </submittedName>
</protein>
<evidence type="ECO:0000256" key="3">
    <source>
        <dbReference type="ARBA" id="ARBA00023054"/>
    </source>
</evidence>
<dbReference type="OrthoDB" id="370725at2"/>
<reference evidence="7 8" key="1">
    <citation type="submission" date="2017-06" db="EMBL/GenBank/DDBJ databases">
        <authorList>
            <person name="Kim H.J."/>
            <person name="Triplett B.A."/>
        </authorList>
    </citation>
    <scope>NUCLEOTIDE SEQUENCE [LARGE SCALE GENOMIC DNA]</scope>
    <source>
        <strain evidence="7 8">DSM 19307</strain>
    </source>
</reference>
<dbReference type="GO" id="GO:0006310">
    <property type="term" value="P:DNA recombination"/>
    <property type="evidence" value="ECO:0007669"/>
    <property type="project" value="UniProtKB-KW"/>
</dbReference>
<evidence type="ECO:0000313" key="7">
    <source>
        <dbReference type="EMBL" id="SNS50756.1"/>
    </source>
</evidence>
<comment type="similarity">
    <text evidence="2">Belongs to the RmuC family.</text>
</comment>
<evidence type="ECO:0000256" key="2">
    <source>
        <dbReference type="ARBA" id="ARBA00009840"/>
    </source>
</evidence>
<evidence type="ECO:0000256" key="5">
    <source>
        <dbReference type="SAM" id="Coils"/>
    </source>
</evidence>
<keyword evidence="3 5" id="KW-0175">Coiled coil</keyword>
<dbReference type="InterPro" id="IPR003798">
    <property type="entry name" value="DNA_recombination_RmuC"/>
</dbReference>
<feature type="coiled-coil region" evidence="5">
    <location>
        <begin position="39"/>
        <end position="104"/>
    </location>
</feature>
<feature type="transmembrane region" description="Helical" evidence="6">
    <location>
        <begin position="6"/>
        <end position="24"/>
    </location>
</feature>
<proteinExistence type="inferred from homology"/>
<name>A0A239F1E8_EKHLU</name>